<comment type="subcellular location">
    <subcellularLocation>
        <location evidence="1">Mitochondrion inner membrane</location>
        <topology evidence="1">Peripheral membrane protein</topology>
    </subcellularLocation>
</comment>
<keyword evidence="13" id="KW-1185">Reference proteome</keyword>
<evidence type="ECO:0000256" key="8">
    <source>
        <dbReference type="ARBA" id="ARBA00023136"/>
    </source>
</evidence>
<sequence length="434" mass="48685">MDSSVVLSLVLTFSFGLEAVNCFMFRSISSHAFKGLISQTLFDLDWLSCLEACSRSETCVSYNYNSLTDTEGRGSVCELISGGKYLGECDTSHLVYQTGYVFHRIKLSSKEANGIVPYKSAVQDKGFTDCHELLQAGTTQSGVYTINPDGKNEFEVFCDQQTNGGGWVVFQKRFLGLVDFFRDWASYRVGFGNLTGEFWLGLDKIHRLTSLKRTILLVNLGDFNGASAHAMYDRFQVSSEENLFELHDLGKYSDNHETRLNNLLHSDGLPYSTKDHNNGDCHDEECAKMYHGAWWYVRSSLSKMARFIAQIIILGGQVIGRAFAQALRQEFQSGAAAQKASKGAQEGAKRAASNSVMGLSLEEAKQILNVQDLNSELITKNYDHLFKINEKKAGGSFYLQSKVYRAKERLDEELKIQENENDKQKQNNSGEFDT</sequence>
<dbReference type="FunFam" id="1.10.287.110:FF:000006">
    <property type="entry name" value="Import inner membrane translocase subunit TIM16"/>
    <property type="match status" value="1"/>
</dbReference>
<organism evidence="12 13">
    <name type="scientific">Pocillopora meandrina</name>
    <dbReference type="NCBI Taxonomy" id="46732"/>
    <lineage>
        <taxon>Eukaryota</taxon>
        <taxon>Metazoa</taxon>
        <taxon>Cnidaria</taxon>
        <taxon>Anthozoa</taxon>
        <taxon>Hexacorallia</taxon>
        <taxon>Scleractinia</taxon>
        <taxon>Astrocoeniina</taxon>
        <taxon>Pocilloporidae</taxon>
        <taxon>Pocillopora</taxon>
    </lineage>
</organism>
<feature type="signal peptide" evidence="10">
    <location>
        <begin position="1"/>
        <end position="22"/>
    </location>
</feature>
<dbReference type="InterPro" id="IPR036869">
    <property type="entry name" value="J_dom_sf"/>
</dbReference>
<protein>
    <recommendedName>
        <fullName evidence="11">Fibrinogen C-terminal domain-containing protein</fullName>
    </recommendedName>
</protein>
<keyword evidence="8" id="KW-0472">Membrane</keyword>
<evidence type="ECO:0000256" key="9">
    <source>
        <dbReference type="SAM" id="MobiDB-lite"/>
    </source>
</evidence>
<accession>A0AAU9W855</accession>
<dbReference type="Pfam" id="PF00147">
    <property type="entry name" value="Fibrinogen_C"/>
    <property type="match status" value="1"/>
</dbReference>
<evidence type="ECO:0000256" key="7">
    <source>
        <dbReference type="ARBA" id="ARBA00023128"/>
    </source>
</evidence>
<dbReference type="GO" id="GO:0005615">
    <property type="term" value="C:extracellular space"/>
    <property type="evidence" value="ECO:0007669"/>
    <property type="project" value="TreeGrafter"/>
</dbReference>
<evidence type="ECO:0000256" key="5">
    <source>
        <dbReference type="ARBA" id="ARBA00022927"/>
    </source>
</evidence>
<evidence type="ECO:0000256" key="2">
    <source>
        <dbReference type="ARBA" id="ARBA00008817"/>
    </source>
</evidence>
<keyword evidence="4" id="KW-0999">Mitochondrion inner membrane</keyword>
<dbReference type="SMART" id="SM00186">
    <property type="entry name" value="FBG"/>
    <property type="match status" value="1"/>
</dbReference>
<evidence type="ECO:0000256" key="4">
    <source>
        <dbReference type="ARBA" id="ARBA00022792"/>
    </source>
</evidence>
<comment type="caution">
    <text evidence="12">The sequence shown here is derived from an EMBL/GenBank/DDBJ whole genome shotgun (WGS) entry which is preliminary data.</text>
</comment>
<dbReference type="AlphaFoldDB" id="A0AAU9W855"/>
<dbReference type="Gene3D" id="1.10.287.110">
    <property type="entry name" value="DnaJ domain"/>
    <property type="match status" value="1"/>
</dbReference>
<evidence type="ECO:0000256" key="3">
    <source>
        <dbReference type="ARBA" id="ARBA00022448"/>
    </source>
</evidence>
<evidence type="ECO:0000256" key="1">
    <source>
        <dbReference type="ARBA" id="ARBA00004637"/>
    </source>
</evidence>
<comment type="similarity">
    <text evidence="2">Belongs to the TIM16/PAM16 family.</text>
</comment>
<evidence type="ECO:0000313" key="12">
    <source>
        <dbReference type="EMBL" id="CAH3046493.1"/>
    </source>
</evidence>
<keyword evidence="10" id="KW-0732">Signal</keyword>
<dbReference type="InterPro" id="IPR014716">
    <property type="entry name" value="Fibrinogen_a/b/g_C_1"/>
</dbReference>
<dbReference type="NCBIfam" id="NF040941">
    <property type="entry name" value="GGGWT_bact"/>
    <property type="match status" value="1"/>
</dbReference>
<feature type="region of interest" description="Disordered" evidence="9">
    <location>
        <begin position="414"/>
        <end position="434"/>
    </location>
</feature>
<gene>
    <name evidence="12" type="ORF">PMEA_00033288</name>
</gene>
<keyword evidence="5" id="KW-0653">Protein transport</keyword>
<reference evidence="12 13" key="1">
    <citation type="submission" date="2022-05" db="EMBL/GenBank/DDBJ databases">
        <authorList>
            <consortium name="Genoscope - CEA"/>
            <person name="William W."/>
        </authorList>
    </citation>
    <scope>NUCLEOTIDE SEQUENCE [LARGE SCALE GENOMIC DNA]</scope>
</reference>
<dbReference type="InterPro" id="IPR050373">
    <property type="entry name" value="Fibrinogen_C-term_domain"/>
</dbReference>
<evidence type="ECO:0000256" key="10">
    <source>
        <dbReference type="SAM" id="SignalP"/>
    </source>
</evidence>
<dbReference type="PANTHER" id="PTHR19143">
    <property type="entry name" value="FIBRINOGEN/TENASCIN/ANGIOPOEITIN"/>
    <property type="match status" value="1"/>
</dbReference>
<keyword evidence="3" id="KW-0813">Transport</keyword>
<evidence type="ECO:0000259" key="11">
    <source>
        <dbReference type="PROSITE" id="PS51406"/>
    </source>
</evidence>
<feature type="domain" description="Fibrinogen C-terminal" evidence="11">
    <location>
        <begin position="121"/>
        <end position="296"/>
    </location>
</feature>
<name>A0AAU9W855_9CNID</name>
<dbReference type="GO" id="GO:0015031">
    <property type="term" value="P:protein transport"/>
    <property type="evidence" value="ECO:0007669"/>
    <property type="project" value="UniProtKB-KW"/>
</dbReference>
<evidence type="ECO:0000313" key="13">
    <source>
        <dbReference type="Proteomes" id="UP001159428"/>
    </source>
</evidence>
<dbReference type="PROSITE" id="PS51406">
    <property type="entry name" value="FIBRINOGEN_C_2"/>
    <property type="match status" value="1"/>
</dbReference>
<feature type="chain" id="PRO_5043415116" description="Fibrinogen C-terminal domain-containing protein" evidence="10">
    <location>
        <begin position="23"/>
        <end position="434"/>
    </location>
</feature>
<keyword evidence="6" id="KW-0811">Translocation</keyword>
<dbReference type="Pfam" id="PF03656">
    <property type="entry name" value="Pam16"/>
    <property type="match status" value="1"/>
</dbReference>
<feature type="compositionally biased region" description="Basic and acidic residues" evidence="9">
    <location>
        <begin position="414"/>
        <end position="425"/>
    </location>
</feature>
<keyword evidence="7" id="KW-0496">Mitochondrion</keyword>
<dbReference type="InterPro" id="IPR036056">
    <property type="entry name" value="Fibrinogen-like_C"/>
</dbReference>
<dbReference type="InterPro" id="IPR002181">
    <property type="entry name" value="Fibrinogen_a/b/g_C_dom"/>
</dbReference>
<dbReference type="Gene3D" id="3.90.215.10">
    <property type="entry name" value="Gamma Fibrinogen, chain A, domain 1"/>
    <property type="match status" value="1"/>
</dbReference>
<evidence type="ECO:0000256" key="6">
    <source>
        <dbReference type="ARBA" id="ARBA00023010"/>
    </source>
</evidence>
<dbReference type="EMBL" id="CALNXJ010000008">
    <property type="protein sequence ID" value="CAH3046493.1"/>
    <property type="molecule type" value="Genomic_DNA"/>
</dbReference>
<proteinExistence type="inferred from homology"/>
<dbReference type="Gene3D" id="4.10.530.10">
    <property type="entry name" value="Gamma-fibrinogen Carboxyl Terminal Fragment, domain 2"/>
    <property type="match status" value="1"/>
</dbReference>
<dbReference type="GO" id="GO:0005743">
    <property type="term" value="C:mitochondrial inner membrane"/>
    <property type="evidence" value="ECO:0007669"/>
    <property type="project" value="UniProtKB-SubCell"/>
</dbReference>
<dbReference type="Proteomes" id="UP001159428">
    <property type="component" value="Unassembled WGS sequence"/>
</dbReference>
<dbReference type="CDD" id="cd00087">
    <property type="entry name" value="FReD"/>
    <property type="match status" value="1"/>
</dbReference>
<dbReference type="SUPFAM" id="SSF56496">
    <property type="entry name" value="Fibrinogen C-terminal domain-like"/>
    <property type="match status" value="1"/>
</dbReference>